<dbReference type="GO" id="GO:0008483">
    <property type="term" value="F:transaminase activity"/>
    <property type="evidence" value="ECO:0007669"/>
    <property type="project" value="UniProtKB-KW"/>
</dbReference>
<dbReference type="eggNOG" id="COG2318">
    <property type="taxonomic scope" value="Bacteria"/>
</dbReference>
<dbReference type="InterPro" id="IPR024775">
    <property type="entry name" value="DinB-like"/>
</dbReference>
<protein>
    <submittedName>
        <fullName evidence="2">Aspartate/tyrosine/aromatic aminotransferase</fullName>
    </submittedName>
</protein>
<evidence type="ECO:0000313" key="3">
    <source>
        <dbReference type="Proteomes" id="UP000030664"/>
    </source>
</evidence>
<feature type="domain" description="DinB-like" evidence="1">
    <location>
        <begin position="16"/>
        <end position="159"/>
    </location>
</feature>
<dbReference type="EMBL" id="JROM01000058">
    <property type="protein sequence ID" value="KHE73382.1"/>
    <property type="molecule type" value="Genomic_DNA"/>
</dbReference>
<reference evidence="2 3" key="1">
    <citation type="submission" date="2014-09" db="EMBL/GenBank/DDBJ databases">
        <title>High-quality draft genome sequence of Kocuria marina SO9-6, an actinobacterium isolated from a copper mine.</title>
        <authorList>
            <person name="Castro D.B."/>
            <person name="Pereira L.B."/>
            <person name="Silva M.V."/>
            <person name="Silva B.P."/>
            <person name="Zanardi B.R."/>
            <person name="Carlos C."/>
            <person name="Belgini D.R."/>
            <person name="Limache E.G."/>
            <person name="Lacerda G.V."/>
            <person name="Nery M.B."/>
            <person name="Gomes M.B."/>
            <person name="Souza S."/>
            <person name="Silva T.M."/>
            <person name="Rodrigues V.D."/>
            <person name="Paulino L.C."/>
            <person name="Vicentini R."/>
            <person name="Ferraz L.F."/>
            <person name="Ottoboni L.M."/>
        </authorList>
    </citation>
    <scope>NUCLEOTIDE SEQUENCE [LARGE SCALE GENOMIC DNA]</scope>
    <source>
        <strain evidence="2 3">SO9-6</strain>
    </source>
</reference>
<sequence>MSVLELIADAAQRPLDAARAALEGASADTLNEMPRGELNSMSWLVWHAARQQDAQVAELRGAEQVWRSGGWCERFGLDRPCEDFGFGDDPQAVASVRVDGPELLLGYLEAVTDTTAEYAHSLSDAELDEVIDDSWDPPVTRGVRIVSAIDDAAQHVGQAAYVRELVEHGWSGKY</sequence>
<dbReference type="SUPFAM" id="SSF109854">
    <property type="entry name" value="DinB/YfiT-like putative metalloenzymes"/>
    <property type="match status" value="1"/>
</dbReference>
<dbReference type="Proteomes" id="UP000030664">
    <property type="component" value="Unassembled WGS sequence"/>
</dbReference>
<dbReference type="AlphaFoldDB" id="A0A0B0DB85"/>
<comment type="caution">
    <text evidence="2">The sequence shown here is derived from an EMBL/GenBank/DDBJ whole genome shotgun (WGS) entry which is preliminary data.</text>
</comment>
<keyword evidence="2" id="KW-0808">Transferase</keyword>
<dbReference type="NCBIfam" id="NF047843">
    <property type="entry name" value="MST_Rv0443"/>
    <property type="match status" value="1"/>
</dbReference>
<dbReference type="InterPro" id="IPR034660">
    <property type="entry name" value="DinB/YfiT-like"/>
</dbReference>
<accession>A0A0B0DB85</accession>
<keyword evidence="2" id="KW-0032">Aminotransferase</keyword>
<evidence type="ECO:0000259" key="1">
    <source>
        <dbReference type="Pfam" id="PF12867"/>
    </source>
</evidence>
<dbReference type="Pfam" id="PF12867">
    <property type="entry name" value="DinB_2"/>
    <property type="match status" value="1"/>
</dbReference>
<gene>
    <name evidence="2" type="ORF">AS25_12615</name>
</gene>
<dbReference type="STRING" id="223184.AS25_12615"/>
<proteinExistence type="predicted"/>
<dbReference type="Gene3D" id="1.20.120.450">
    <property type="entry name" value="dinb family like domain"/>
    <property type="match status" value="1"/>
</dbReference>
<evidence type="ECO:0000313" key="2">
    <source>
        <dbReference type="EMBL" id="KHE73382.1"/>
    </source>
</evidence>
<organism evidence="2 3">
    <name type="scientific">Kocuria marina</name>
    <dbReference type="NCBI Taxonomy" id="223184"/>
    <lineage>
        <taxon>Bacteria</taxon>
        <taxon>Bacillati</taxon>
        <taxon>Actinomycetota</taxon>
        <taxon>Actinomycetes</taxon>
        <taxon>Micrococcales</taxon>
        <taxon>Micrococcaceae</taxon>
        <taxon>Kocuria</taxon>
    </lineage>
</organism>
<name>A0A0B0DB85_9MICC</name>
<dbReference type="RefSeq" id="WP_035965591.1">
    <property type="nucleotide sequence ID" value="NZ_JROM01000058.1"/>
</dbReference>